<feature type="chain" id="PRO_5034834245" description="Phosphatidylinositol-specific phospholipase C X domain-containing protein" evidence="2">
    <location>
        <begin position="23"/>
        <end position="324"/>
    </location>
</feature>
<reference evidence="4" key="2">
    <citation type="submission" date="2025-08" db="UniProtKB">
        <authorList>
            <consortium name="Ensembl"/>
        </authorList>
    </citation>
    <scope>IDENTIFICATION</scope>
</reference>
<dbReference type="InterPro" id="IPR000909">
    <property type="entry name" value="PLipase_C_PInositol-sp_X_dom"/>
</dbReference>
<proteinExistence type="predicted"/>
<dbReference type="Ensembl" id="ENSSFOT00015003940.2">
    <property type="protein sequence ID" value="ENSSFOP00015003876.2"/>
    <property type="gene ID" value="ENSSFOG00015002542.2"/>
</dbReference>
<dbReference type="Gene3D" id="3.20.20.190">
    <property type="entry name" value="Phosphatidylinositol (PI) phosphodiesterase"/>
    <property type="match status" value="1"/>
</dbReference>
<dbReference type="OrthoDB" id="1046782at2759"/>
<organism evidence="4 5">
    <name type="scientific">Scleropages formosus</name>
    <name type="common">Asian bonytongue</name>
    <name type="synonym">Osteoglossum formosum</name>
    <dbReference type="NCBI Taxonomy" id="113540"/>
    <lineage>
        <taxon>Eukaryota</taxon>
        <taxon>Metazoa</taxon>
        <taxon>Chordata</taxon>
        <taxon>Craniata</taxon>
        <taxon>Vertebrata</taxon>
        <taxon>Euteleostomi</taxon>
        <taxon>Actinopterygii</taxon>
        <taxon>Neopterygii</taxon>
        <taxon>Teleostei</taxon>
        <taxon>Osteoglossocephala</taxon>
        <taxon>Osteoglossomorpha</taxon>
        <taxon>Osteoglossiformes</taxon>
        <taxon>Osteoglossidae</taxon>
        <taxon>Scleropages</taxon>
    </lineage>
</organism>
<sequence length="324" mass="34671">CEMHFLIYFNFFCRFLIVRCEGTFFNDKNKVTLLKTDWMKTLDESKALSALTIPGTHDSMSSSHQALSLHFQLDAGVRYFEMKASSPLLFNRKKIEIGSKSLDEVLNVLKTFLAKNPSEFVLLKLIPEGLRKTETAKDITKVLQKEQGVWLEPTVPTVGQVKGKIVILRSSTYEKGVANQQTSGKKDSKFKDVEKHLKHIKEHLKSAEGLCKQGSLTVTVTSSSSLKKRAKSVAAQVNPNLDQALKGLLEGKTRPSCLGVIATDFPGETLIDTIIKFNGAGSGATAGAEAAQGGGAGAAEGAGAGAAEGAGTGENQGGVGEPEA</sequence>
<dbReference type="InterPro" id="IPR051057">
    <property type="entry name" value="PI-PLC_domain"/>
</dbReference>
<dbReference type="SUPFAM" id="SSF51695">
    <property type="entry name" value="PLC-like phosphodiesterases"/>
    <property type="match status" value="1"/>
</dbReference>
<keyword evidence="2" id="KW-0732">Signal</keyword>
<dbReference type="GeneTree" id="ENSGT00390000010118"/>
<evidence type="ECO:0000313" key="4">
    <source>
        <dbReference type="Ensembl" id="ENSSFOP00015003876.2"/>
    </source>
</evidence>
<keyword evidence="5" id="KW-1185">Reference proteome</keyword>
<dbReference type="SMART" id="SM00148">
    <property type="entry name" value="PLCXc"/>
    <property type="match status" value="1"/>
</dbReference>
<dbReference type="InterPro" id="IPR017946">
    <property type="entry name" value="PLC-like_Pdiesterase_TIM-brl"/>
</dbReference>
<dbReference type="GO" id="GO:0006629">
    <property type="term" value="P:lipid metabolic process"/>
    <property type="evidence" value="ECO:0007669"/>
    <property type="project" value="InterPro"/>
</dbReference>
<feature type="signal peptide" evidence="2">
    <location>
        <begin position="1"/>
        <end position="22"/>
    </location>
</feature>
<evidence type="ECO:0000259" key="3">
    <source>
        <dbReference type="SMART" id="SM00148"/>
    </source>
</evidence>
<dbReference type="PANTHER" id="PTHR13593:SF147">
    <property type="entry name" value="1-PHOSPHATIDYLINOSITOL PHOSPHODIESTERASE-LIKE-RELATED"/>
    <property type="match status" value="1"/>
</dbReference>
<evidence type="ECO:0000256" key="2">
    <source>
        <dbReference type="SAM" id="SignalP"/>
    </source>
</evidence>
<reference evidence="4 5" key="1">
    <citation type="submission" date="2019-04" db="EMBL/GenBank/DDBJ databases">
        <authorList>
            <consortium name="Wellcome Sanger Institute Data Sharing"/>
        </authorList>
    </citation>
    <scope>NUCLEOTIDE SEQUENCE [LARGE SCALE GENOMIC DNA]</scope>
</reference>
<dbReference type="AlphaFoldDB" id="A0A8C9R2J5"/>
<name>A0A8C9R2J5_SCLFO</name>
<protein>
    <recommendedName>
        <fullName evidence="3">Phosphatidylinositol-specific phospholipase C X domain-containing protein</fullName>
    </recommendedName>
</protein>
<dbReference type="PANTHER" id="PTHR13593">
    <property type="match status" value="1"/>
</dbReference>
<feature type="domain" description="Phosphatidylinositol-specific phospholipase C X" evidence="3">
    <location>
        <begin position="42"/>
        <end position="170"/>
    </location>
</feature>
<feature type="compositionally biased region" description="Gly residues" evidence="1">
    <location>
        <begin position="292"/>
        <end position="324"/>
    </location>
</feature>
<dbReference type="Proteomes" id="UP000694397">
    <property type="component" value="Chromosome 23"/>
</dbReference>
<feature type="region of interest" description="Disordered" evidence="1">
    <location>
        <begin position="285"/>
        <end position="324"/>
    </location>
</feature>
<dbReference type="GO" id="GO:0008081">
    <property type="term" value="F:phosphoric diester hydrolase activity"/>
    <property type="evidence" value="ECO:0007669"/>
    <property type="project" value="InterPro"/>
</dbReference>
<evidence type="ECO:0000313" key="5">
    <source>
        <dbReference type="Proteomes" id="UP000694397"/>
    </source>
</evidence>
<reference evidence="4" key="3">
    <citation type="submission" date="2025-09" db="UniProtKB">
        <authorList>
            <consortium name="Ensembl"/>
        </authorList>
    </citation>
    <scope>IDENTIFICATION</scope>
</reference>
<evidence type="ECO:0000256" key="1">
    <source>
        <dbReference type="SAM" id="MobiDB-lite"/>
    </source>
</evidence>
<accession>A0A8C9R2J5</accession>